<keyword evidence="1" id="KW-1133">Transmembrane helix</keyword>
<sequence length="731" mass="81950">MGKKKKSFQLFSTIKAFRFLHIAIYILLCGIMFFAMYSNVKPKELNIDPFQPSKETIRSPLTIEDKESTKRKQDEAAKEVEDVYTLKKEYADNRVDLISSIFDLIVETNDEAEEIYNSTKKEWEKLSEEDRKNAPEKLTSSEKLRMLEPKLPADLTDRIPVSVFTALLEATPDQLSRAEDAIITAVNNIMKTRIPASEVQNAKKKIEEELRYTSVDTSLKNPIKELGQFAVIQNEYYDVDLTEEERQQAIDAVEPVKILQGQIIVKEGQLVSRDMIKQLKLVGLLNSDNSVQPFTGLMIIILLMMAAIIYYFQSEVPTDRNRNFYLLLFAIIFSITIVLMKMISLFQQIDYSEIGYIVPVAMGALLVKLLINEKVAIISSMIFAICGSIIFNEGVTGTLNFSIGVYFLFGSLAGILFLSKHNRRGKILQAGLFVSLINIALILSIMLLKNGNYSSLDFGSSVIMAVASGIIASVLTIGLLPFFEGGFGILSTIKLIELSNPNHPLLRKILTEAPGTYHHSVMVANLSESASEAIGENGLLARVASYYHDIGKTKRPHFFIENQMNIENPHDNIAPQLSKTIIVSHATDGAEVLRKYKMPKEIVDIAEQHHGTTLLKFFYHKAKQQSDREILESDFRYPGPKAQTKVATVIGIADSVEAAVRSMSNPTPQKIEALVNNIISDRLQDGQFDECDITLKELDIIAKALCESLNGIFHSRIEYPAEATKQKVKEA</sequence>
<keyword evidence="1" id="KW-0812">Transmembrane</keyword>
<dbReference type="NCBIfam" id="TIGR00277">
    <property type="entry name" value="HDIG"/>
    <property type="match status" value="1"/>
</dbReference>
<evidence type="ECO:0000313" key="4">
    <source>
        <dbReference type="Proteomes" id="UP001431131"/>
    </source>
</evidence>
<feature type="transmembrane region" description="Helical" evidence="1">
    <location>
        <begin position="430"/>
        <end position="448"/>
    </location>
</feature>
<gene>
    <name evidence="3" type="ORF">MJG50_06520</name>
</gene>
<evidence type="ECO:0000256" key="1">
    <source>
        <dbReference type="SAM" id="Phobius"/>
    </source>
</evidence>
<dbReference type="CDD" id="cd00077">
    <property type="entry name" value="HDc"/>
    <property type="match status" value="1"/>
</dbReference>
<dbReference type="InterPro" id="IPR011621">
    <property type="entry name" value="Metal-dep_PHydrolase_7TM_intra"/>
</dbReference>
<dbReference type="RefSeq" id="WP_240253823.1">
    <property type="nucleotide sequence ID" value="NZ_JAKTTI010000006.1"/>
</dbReference>
<dbReference type="PROSITE" id="PS51831">
    <property type="entry name" value="HD"/>
    <property type="match status" value="1"/>
</dbReference>
<dbReference type="EMBL" id="JAKTTI010000006">
    <property type="protein sequence ID" value="MCH1624976.1"/>
    <property type="molecule type" value="Genomic_DNA"/>
</dbReference>
<feature type="transmembrane region" description="Helical" evidence="1">
    <location>
        <begin position="324"/>
        <end position="342"/>
    </location>
</feature>
<feature type="transmembrane region" description="Helical" evidence="1">
    <location>
        <begin position="376"/>
        <end position="392"/>
    </location>
</feature>
<evidence type="ECO:0000313" key="3">
    <source>
        <dbReference type="EMBL" id="MCH1624976.1"/>
    </source>
</evidence>
<dbReference type="PANTHER" id="PTHR36442">
    <property type="entry name" value="CYCLIC-DI-AMP PHOSPHODIESTERASE PGPH"/>
    <property type="match status" value="1"/>
</dbReference>
<keyword evidence="1" id="KW-0472">Membrane</keyword>
<dbReference type="SUPFAM" id="SSF109604">
    <property type="entry name" value="HD-domain/PDEase-like"/>
    <property type="match status" value="1"/>
</dbReference>
<organism evidence="3 4">
    <name type="scientific">Fredinandcohnia quinoae</name>
    <dbReference type="NCBI Taxonomy" id="2918902"/>
    <lineage>
        <taxon>Bacteria</taxon>
        <taxon>Bacillati</taxon>
        <taxon>Bacillota</taxon>
        <taxon>Bacilli</taxon>
        <taxon>Bacillales</taxon>
        <taxon>Bacillaceae</taxon>
        <taxon>Fredinandcohnia</taxon>
    </lineage>
</organism>
<comment type="caution">
    <text evidence="3">The sequence shown here is derived from an EMBL/GenBank/DDBJ whole genome shotgun (WGS) entry which is preliminary data.</text>
</comment>
<feature type="domain" description="HD" evidence="2">
    <location>
        <begin position="516"/>
        <end position="659"/>
    </location>
</feature>
<name>A0AAW5DWG4_9BACI</name>
<dbReference type="InterPro" id="IPR052722">
    <property type="entry name" value="PgpH_phosphodiesterase"/>
</dbReference>
<dbReference type="Gene3D" id="1.10.3210.10">
    <property type="entry name" value="Hypothetical protein af1432"/>
    <property type="match status" value="1"/>
</dbReference>
<dbReference type="InterPro" id="IPR006675">
    <property type="entry name" value="HDIG_dom"/>
</dbReference>
<dbReference type="PANTHER" id="PTHR36442:SF1">
    <property type="entry name" value="CYCLIC-DI-AMP PHOSPHODIESTERASE PGPH"/>
    <property type="match status" value="1"/>
</dbReference>
<feature type="transmembrane region" description="Helical" evidence="1">
    <location>
        <begin position="460"/>
        <end position="483"/>
    </location>
</feature>
<feature type="transmembrane region" description="Helical" evidence="1">
    <location>
        <begin position="398"/>
        <end position="418"/>
    </location>
</feature>
<dbReference type="Proteomes" id="UP001431131">
    <property type="component" value="Unassembled WGS sequence"/>
</dbReference>
<keyword evidence="4" id="KW-1185">Reference proteome</keyword>
<evidence type="ECO:0000259" key="2">
    <source>
        <dbReference type="PROSITE" id="PS51831"/>
    </source>
</evidence>
<dbReference type="Pfam" id="PF01966">
    <property type="entry name" value="HD"/>
    <property type="match status" value="1"/>
</dbReference>
<feature type="transmembrane region" description="Helical" evidence="1">
    <location>
        <begin position="20"/>
        <end position="37"/>
    </location>
</feature>
<dbReference type="SMART" id="SM00471">
    <property type="entry name" value="HDc"/>
    <property type="match status" value="1"/>
</dbReference>
<dbReference type="Pfam" id="PF07698">
    <property type="entry name" value="7TM-7TMR_HD"/>
    <property type="match status" value="1"/>
</dbReference>
<reference evidence="3" key="1">
    <citation type="submission" date="2022-02" db="EMBL/GenBank/DDBJ databases">
        <title>Fredinandcohnia quinoae sp. nov. isolated from Chenopodium quinoa seeds.</title>
        <authorList>
            <person name="Saati-Santamaria Z."/>
            <person name="Flores-Felix J.D."/>
            <person name="Igual J.M."/>
            <person name="Velazquez E."/>
            <person name="Garcia-Fraile P."/>
            <person name="Martinez-Molina E."/>
        </authorList>
    </citation>
    <scope>NUCLEOTIDE SEQUENCE</scope>
    <source>
        <strain evidence="3">SECRCQ15</strain>
    </source>
</reference>
<accession>A0AAW5DWG4</accession>
<dbReference type="AlphaFoldDB" id="A0AAW5DWG4"/>
<proteinExistence type="predicted"/>
<dbReference type="InterPro" id="IPR011624">
    <property type="entry name" value="Metal-dep_PHydrolase_7TM_extra"/>
</dbReference>
<dbReference type="InterPro" id="IPR003607">
    <property type="entry name" value="HD/PDEase_dom"/>
</dbReference>
<feature type="transmembrane region" description="Helical" evidence="1">
    <location>
        <begin position="294"/>
        <end position="312"/>
    </location>
</feature>
<dbReference type="Pfam" id="PF07697">
    <property type="entry name" value="7TMR-HDED"/>
    <property type="match status" value="1"/>
</dbReference>
<dbReference type="InterPro" id="IPR006674">
    <property type="entry name" value="HD_domain"/>
</dbReference>
<protein>
    <submittedName>
        <fullName evidence="3">HD family phosphohydrolase</fullName>
    </submittedName>
</protein>